<evidence type="ECO:0000256" key="1">
    <source>
        <dbReference type="SAM" id="SignalP"/>
    </source>
</evidence>
<organism evidence="2 3">
    <name type="scientific">Lentilactobacillus senioris DSM 24302 = JCM 17472</name>
    <dbReference type="NCBI Taxonomy" id="1423802"/>
    <lineage>
        <taxon>Bacteria</taxon>
        <taxon>Bacillati</taxon>
        <taxon>Bacillota</taxon>
        <taxon>Bacilli</taxon>
        <taxon>Lactobacillales</taxon>
        <taxon>Lactobacillaceae</taxon>
        <taxon>Lentilactobacillus</taxon>
    </lineage>
</organism>
<keyword evidence="1" id="KW-0732">Signal</keyword>
<evidence type="ECO:0000313" key="3">
    <source>
        <dbReference type="Proteomes" id="UP000051256"/>
    </source>
</evidence>
<dbReference type="AlphaFoldDB" id="A0A0R2CTK5"/>
<comment type="caution">
    <text evidence="2">The sequence shown here is derived from an EMBL/GenBank/DDBJ whole genome shotgun (WGS) entry which is preliminary data.</text>
</comment>
<dbReference type="PATRIC" id="fig|1423802.4.peg.1391"/>
<name>A0A0R2CTK5_9LACO</name>
<reference evidence="2 3" key="1">
    <citation type="journal article" date="2015" name="Genome Announc.">
        <title>Expanding the biotechnology potential of lactobacilli through comparative genomics of 213 strains and associated genera.</title>
        <authorList>
            <person name="Sun Z."/>
            <person name="Harris H.M."/>
            <person name="McCann A."/>
            <person name="Guo C."/>
            <person name="Argimon S."/>
            <person name="Zhang W."/>
            <person name="Yang X."/>
            <person name="Jeffery I.B."/>
            <person name="Cooney J.C."/>
            <person name="Kagawa T.F."/>
            <person name="Liu W."/>
            <person name="Song Y."/>
            <person name="Salvetti E."/>
            <person name="Wrobel A."/>
            <person name="Rasinkangas P."/>
            <person name="Parkhill J."/>
            <person name="Rea M.C."/>
            <person name="O'Sullivan O."/>
            <person name="Ritari J."/>
            <person name="Douillard F.P."/>
            <person name="Paul Ross R."/>
            <person name="Yang R."/>
            <person name="Briner A.E."/>
            <person name="Felis G.E."/>
            <person name="de Vos W.M."/>
            <person name="Barrangou R."/>
            <person name="Klaenhammer T.R."/>
            <person name="Caufield P.W."/>
            <person name="Cui Y."/>
            <person name="Zhang H."/>
            <person name="O'Toole P.W."/>
        </authorList>
    </citation>
    <scope>NUCLEOTIDE SEQUENCE [LARGE SCALE GENOMIC DNA]</scope>
    <source>
        <strain evidence="2 3">DSM 24302</strain>
    </source>
</reference>
<protein>
    <submittedName>
        <fullName evidence="2">Uncharacterized protein</fullName>
    </submittedName>
</protein>
<dbReference type="Proteomes" id="UP000051256">
    <property type="component" value="Unassembled WGS sequence"/>
</dbReference>
<feature type="signal peptide" evidence="1">
    <location>
        <begin position="1"/>
        <end position="30"/>
    </location>
</feature>
<proteinExistence type="predicted"/>
<evidence type="ECO:0000313" key="2">
    <source>
        <dbReference type="EMBL" id="KRM94418.1"/>
    </source>
</evidence>
<dbReference type="EMBL" id="AYZR01000004">
    <property type="protein sequence ID" value="KRM94418.1"/>
    <property type="molecule type" value="Genomic_DNA"/>
</dbReference>
<keyword evidence="3" id="KW-1185">Reference proteome</keyword>
<gene>
    <name evidence="2" type="ORF">FC56_GL001373</name>
</gene>
<feature type="chain" id="PRO_5039318553" evidence="1">
    <location>
        <begin position="31"/>
        <end position="117"/>
    </location>
</feature>
<dbReference type="RefSeq" id="WP_054672042.1">
    <property type="nucleotide sequence ID" value="NZ_AYZR01000004.1"/>
</dbReference>
<sequence length="117" mass="13354">MKKLGIIITTATLGLSLSAISIQPAASASAWTKKALPHRLRHTWYSKYGYRNTIHFYAHSVKFKGNGAGIARVKKWRYIGNGKYQMKLSDRSGYPFGVHYLGRNHITAYTMDHSYFR</sequence>
<accession>A0A0R2CTK5</accession>